<sequence length="183" mass="21186">MIYLWNPSDNILNKEIGEYDTDCSPDRFLLKAGRKLEPEEFSAVPVVNFEIPKARALKFDCLDNNAMVPLINERVQDILEEIAPNEVQFFPARIICVDGELEGYSFLNVTVEIEGIDKEKTVYDRSGYGFHYLTYKKGCMGAHPLARDKEYHSNLLVSEKLKIIFDKEKIKGVWLVRPEEYYP</sequence>
<dbReference type="EMBL" id="LNYL01000051">
    <property type="protein sequence ID" value="KTD23913.1"/>
    <property type="molecule type" value="Genomic_DNA"/>
</dbReference>
<evidence type="ECO:0000313" key="2">
    <source>
        <dbReference type="EMBL" id="KTD23913.1"/>
    </source>
</evidence>
<comment type="caution">
    <text evidence="2">The sequence shown here is derived from an EMBL/GenBank/DDBJ whole genome shotgun (WGS) entry which is preliminary data.</text>
</comment>
<feature type="domain" description="Immunity MXAN-0049 protein" evidence="1">
    <location>
        <begin position="25"/>
        <end position="175"/>
    </location>
</feature>
<reference evidence="2 3" key="1">
    <citation type="submission" date="2015-11" db="EMBL/GenBank/DDBJ databases">
        <title>Genomic analysis of 38 Legionella species identifies large and diverse effector repertoires.</title>
        <authorList>
            <person name="Burstein D."/>
            <person name="Amaro F."/>
            <person name="Zusman T."/>
            <person name="Lifshitz Z."/>
            <person name="Cohen O."/>
            <person name="Gilbert J.A."/>
            <person name="Pupko T."/>
            <person name="Shuman H.A."/>
            <person name="Segal G."/>
        </authorList>
    </citation>
    <scope>NUCLEOTIDE SEQUENCE [LARGE SCALE GENOMIC DNA]</scope>
    <source>
        <strain evidence="2 3">PX-1-G2-E2</strain>
    </source>
</reference>
<dbReference type="STRING" id="466.Lmac_2786"/>
<dbReference type="Proteomes" id="UP000054908">
    <property type="component" value="Unassembled WGS sequence"/>
</dbReference>
<evidence type="ECO:0000313" key="3">
    <source>
        <dbReference type="Proteomes" id="UP000054908"/>
    </source>
</evidence>
<accession>A0A0W0VVI9</accession>
<organism evidence="2 3">
    <name type="scientific">Legionella maceachernii</name>
    <dbReference type="NCBI Taxonomy" id="466"/>
    <lineage>
        <taxon>Bacteria</taxon>
        <taxon>Pseudomonadati</taxon>
        <taxon>Pseudomonadota</taxon>
        <taxon>Gammaproteobacteria</taxon>
        <taxon>Legionellales</taxon>
        <taxon>Legionellaceae</taxon>
        <taxon>Legionella</taxon>
    </lineage>
</organism>
<keyword evidence="3" id="KW-1185">Reference proteome</keyword>
<evidence type="ECO:0000259" key="1">
    <source>
        <dbReference type="Pfam" id="PF07791"/>
    </source>
</evidence>
<name>A0A0W0VVI9_9GAMM</name>
<proteinExistence type="predicted"/>
<dbReference type="Pfam" id="PF07791">
    <property type="entry name" value="Imm11"/>
    <property type="match status" value="1"/>
</dbReference>
<dbReference type="InterPro" id="IPR012433">
    <property type="entry name" value="Imm11"/>
</dbReference>
<protein>
    <recommendedName>
        <fullName evidence="1">Immunity MXAN-0049 protein domain-containing protein</fullName>
    </recommendedName>
</protein>
<dbReference type="RefSeq" id="WP_058453474.1">
    <property type="nucleotide sequence ID" value="NZ_CAAAIB010000008.1"/>
</dbReference>
<dbReference type="AlphaFoldDB" id="A0A0W0VVI9"/>
<dbReference type="OrthoDB" id="5509251at2"/>
<dbReference type="PATRIC" id="fig|466.6.peg.2981"/>
<gene>
    <name evidence="2" type="ORF">Lmac_2786</name>
</gene>